<organism evidence="1 2">
    <name type="scientific">Candidatus Uhrbacteria bacterium RIFCSPHIGHO2_01_FULL_63_20</name>
    <dbReference type="NCBI Taxonomy" id="1802385"/>
    <lineage>
        <taxon>Bacteria</taxon>
        <taxon>Candidatus Uhriibacteriota</taxon>
    </lineage>
</organism>
<evidence type="ECO:0008006" key="3">
    <source>
        <dbReference type="Google" id="ProtNLM"/>
    </source>
</evidence>
<proteinExistence type="predicted"/>
<comment type="caution">
    <text evidence="1">The sequence shown here is derived from an EMBL/GenBank/DDBJ whole genome shotgun (WGS) entry which is preliminary data.</text>
</comment>
<evidence type="ECO:0000313" key="2">
    <source>
        <dbReference type="Proteomes" id="UP000177885"/>
    </source>
</evidence>
<name>A0A1F7TLY9_9BACT</name>
<sequence length="73" mass="7964">MPTLKQRISLSVPDDVGNVLTRLAKRDQTTVSTKALDLVRFALEIEEDMALGALAQARDGKKAKFVAHDAAWA</sequence>
<dbReference type="EMBL" id="MGDT01000004">
    <property type="protein sequence ID" value="OGL66996.1"/>
    <property type="molecule type" value="Genomic_DNA"/>
</dbReference>
<reference evidence="1 2" key="1">
    <citation type="journal article" date="2016" name="Nat. Commun.">
        <title>Thousands of microbial genomes shed light on interconnected biogeochemical processes in an aquifer system.</title>
        <authorList>
            <person name="Anantharaman K."/>
            <person name="Brown C.T."/>
            <person name="Hug L.A."/>
            <person name="Sharon I."/>
            <person name="Castelle C.J."/>
            <person name="Probst A.J."/>
            <person name="Thomas B.C."/>
            <person name="Singh A."/>
            <person name="Wilkins M.J."/>
            <person name="Karaoz U."/>
            <person name="Brodie E.L."/>
            <person name="Williams K.H."/>
            <person name="Hubbard S.S."/>
            <person name="Banfield J.F."/>
        </authorList>
    </citation>
    <scope>NUCLEOTIDE SEQUENCE [LARGE SCALE GENOMIC DNA]</scope>
</reference>
<dbReference type="STRING" id="1802385.A2856_00710"/>
<evidence type="ECO:0000313" key="1">
    <source>
        <dbReference type="EMBL" id="OGL66996.1"/>
    </source>
</evidence>
<dbReference type="AlphaFoldDB" id="A0A1F7TLY9"/>
<accession>A0A1F7TLY9</accession>
<dbReference type="Proteomes" id="UP000177885">
    <property type="component" value="Unassembled WGS sequence"/>
</dbReference>
<protein>
    <recommendedName>
        <fullName evidence="3">CopG-like ribbon-helix-helix domain-containing protein</fullName>
    </recommendedName>
</protein>
<gene>
    <name evidence="1" type="ORF">A2856_00710</name>
</gene>